<dbReference type="SUPFAM" id="SSF50249">
    <property type="entry name" value="Nucleic acid-binding proteins"/>
    <property type="match status" value="2"/>
</dbReference>
<dbReference type="PANTHER" id="PTHR11289:SF0">
    <property type="entry name" value="BREAST CANCER TYPE 2 SUSCEPTIBILITY PROTEIN"/>
    <property type="match status" value="1"/>
</dbReference>
<feature type="region of interest" description="Disordered" evidence="6">
    <location>
        <begin position="1"/>
        <end position="25"/>
    </location>
</feature>
<evidence type="ECO:0008006" key="11">
    <source>
        <dbReference type="Google" id="ProtNLM"/>
    </source>
</evidence>
<dbReference type="Pfam" id="PF00634">
    <property type="entry name" value="BRCA2"/>
    <property type="match status" value="1"/>
</dbReference>
<dbReference type="EMBL" id="VJMJ01000272">
    <property type="protein sequence ID" value="KAF0724365.1"/>
    <property type="molecule type" value="Genomic_DNA"/>
</dbReference>
<dbReference type="InterPro" id="IPR015525">
    <property type="entry name" value="BRCA2"/>
</dbReference>
<keyword evidence="2" id="KW-0227">DNA damage</keyword>
<dbReference type="VEuPathDB" id="FungiDB:AeMF1_016115"/>
<evidence type="ECO:0000259" key="7">
    <source>
        <dbReference type="Pfam" id="PF09103"/>
    </source>
</evidence>
<dbReference type="InterPro" id="IPR002093">
    <property type="entry name" value="BRCA2_repeat"/>
</dbReference>
<dbReference type="PANTHER" id="PTHR11289">
    <property type="entry name" value="BREAST CANCER TYPE 2 SUSCEPTIBILITY PROTEIN BRCA2"/>
    <property type="match status" value="1"/>
</dbReference>
<keyword evidence="4" id="KW-0233">DNA recombination</keyword>
<keyword evidence="10" id="KW-1185">Reference proteome</keyword>
<evidence type="ECO:0000256" key="1">
    <source>
        <dbReference type="ARBA" id="ARBA00022737"/>
    </source>
</evidence>
<evidence type="ECO:0000259" key="8">
    <source>
        <dbReference type="Pfam" id="PF09169"/>
    </source>
</evidence>
<dbReference type="GO" id="GO:0000724">
    <property type="term" value="P:double-strand break repair via homologous recombination"/>
    <property type="evidence" value="ECO:0007669"/>
    <property type="project" value="InterPro"/>
</dbReference>
<dbReference type="SUPFAM" id="SSF81872">
    <property type="entry name" value="BRCA2 helical domain"/>
    <property type="match status" value="1"/>
</dbReference>
<feature type="domain" description="BRCA2 OB1" evidence="7">
    <location>
        <begin position="1015"/>
        <end position="1130"/>
    </location>
</feature>
<evidence type="ECO:0000313" key="10">
    <source>
        <dbReference type="Proteomes" id="UP000481153"/>
    </source>
</evidence>
<evidence type="ECO:0000256" key="6">
    <source>
        <dbReference type="SAM" id="MobiDB-lite"/>
    </source>
</evidence>
<evidence type="ECO:0000313" key="9">
    <source>
        <dbReference type="EMBL" id="KAF0724365.1"/>
    </source>
</evidence>
<protein>
    <recommendedName>
        <fullName evidence="11">BRCA2 OB1 domain-containing protein</fullName>
    </recommendedName>
</protein>
<dbReference type="Pfam" id="PF09103">
    <property type="entry name" value="BRCA-2_OB1"/>
    <property type="match status" value="1"/>
</dbReference>
<organism evidence="9 10">
    <name type="scientific">Aphanomyces euteiches</name>
    <dbReference type="NCBI Taxonomy" id="100861"/>
    <lineage>
        <taxon>Eukaryota</taxon>
        <taxon>Sar</taxon>
        <taxon>Stramenopiles</taxon>
        <taxon>Oomycota</taxon>
        <taxon>Saprolegniomycetes</taxon>
        <taxon>Saprolegniales</taxon>
        <taxon>Verrucalvaceae</taxon>
        <taxon>Aphanomyces</taxon>
    </lineage>
</organism>
<proteinExistence type="predicted"/>
<keyword evidence="3" id="KW-0238">DNA-binding</keyword>
<keyword evidence="1" id="KW-0677">Repeat</keyword>
<name>A0A6G0WB28_9STRA</name>
<evidence type="ECO:0000256" key="2">
    <source>
        <dbReference type="ARBA" id="ARBA00022763"/>
    </source>
</evidence>
<dbReference type="InterPro" id="IPR015187">
    <property type="entry name" value="BRCA2_OB_1"/>
</dbReference>
<gene>
    <name evidence="9" type="ORF">Ae201684_016907</name>
</gene>
<dbReference type="InterPro" id="IPR015252">
    <property type="entry name" value="BRCA2_hlx"/>
</dbReference>
<dbReference type="Proteomes" id="UP000481153">
    <property type="component" value="Unassembled WGS sequence"/>
</dbReference>
<dbReference type="Gene3D" id="2.40.50.140">
    <property type="entry name" value="Nucleic acid-binding proteins"/>
    <property type="match status" value="2"/>
</dbReference>
<dbReference type="InterPro" id="IPR012340">
    <property type="entry name" value="NA-bd_OB-fold"/>
</dbReference>
<comment type="caution">
    <text evidence="9">The sequence shown here is derived from an EMBL/GenBank/DDBJ whole genome shotgun (WGS) entry which is preliminary data.</text>
</comment>
<feature type="region of interest" description="Disordered" evidence="6">
    <location>
        <begin position="847"/>
        <end position="868"/>
    </location>
</feature>
<keyword evidence="5" id="KW-0234">DNA repair</keyword>
<dbReference type="Pfam" id="PF09169">
    <property type="entry name" value="BRCA-2_helical"/>
    <property type="match status" value="1"/>
</dbReference>
<feature type="compositionally biased region" description="Basic residues" evidence="6">
    <location>
        <begin position="12"/>
        <end position="22"/>
    </location>
</feature>
<evidence type="ECO:0000256" key="4">
    <source>
        <dbReference type="ARBA" id="ARBA00023172"/>
    </source>
</evidence>
<evidence type="ECO:0000256" key="3">
    <source>
        <dbReference type="ARBA" id="ARBA00023125"/>
    </source>
</evidence>
<dbReference type="GO" id="GO:0006355">
    <property type="term" value="P:regulation of DNA-templated transcription"/>
    <property type="evidence" value="ECO:0007669"/>
    <property type="project" value="TreeGrafter"/>
</dbReference>
<reference evidence="9 10" key="1">
    <citation type="submission" date="2019-07" db="EMBL/GenBank/DDBJ databases">
        <title>Genomics analysis of Aphanomyces spp. identifies a new class of oomycete effector associated with host adaptation.</title>
        <authorList>
            <person name="Gaulin E."/>
        </authorList>
    </citation>
    <scope>NUCLEOTIDE SEQUENCE [LARGE SCALE GENOMIC DNA]</scope>
    <source>
        <strain evidence="9 10">ATCC 201684</strain>
    </source>
</reference>
<dbReference type="GO" id="GO:0003677">
    <property type="term" value="F:DNA binding"/>
    <property type="evidence" value="ECO:0007669"/>
    <property type="project" value="UniProtKB-KW"/>
</dbReference>
<feature type="domain" description="Breast cancer type 2 susceptibility protein helical" evidence="8">
    <location>
        <begin position="934"/>
        <end position="1012"/>
    </location>
</feature>
<sequence length="1535" mass="171419">MNRTPLYPVKDNHRRSTRKRPLNTKDASVSKIANGRLVEVFEDSMEKPIERYAARKDTFEPPTKVTRAKANQHDVHQHDNTIAISNNLSVGLETTCSKSALYSPSRHQSSSNGTIGSLFQTGRGQNVKVSEAKVQAYEKLLHNDFTETSISENIEEKTSIQSLFSNGRGNAIHIPAKTLKHYEDIVHNYDDCNEDEQSSLVISHFQTGSGKNVKVSAGNLQKYKKIIAFENYESDENEEPLSSVTTLFQTGSGKSVQISASKLKKYELQYAADNEVLQIDSNDAKLQSASITSLFQTGSGKSVQISALNLQKYTEQIASDDSTSDILSGNFRPINNGEEHQLPAVDEEHISHFVKNGVDGTEDDGESYPRHPKATKTTSELNVNSMFQTGLGRTVKVSAKKAQLYDQILFSSNDRQSEEVDTSVKNIPQAVCDQRIQDNFIDEAKQLFFDKPGALNVGHDTNRSNFNSVANGQEGLNSHIHEKDFSEMSKVQSLRPIEASKRLVESASHETPSIYSDKAKEYQAKLLKSHTSDRFPSNDFLGQNSAMTESLFQTGSGRSVQVSAHLVHVYQEKFARDKPTGEFCENLAAENSLEHIPKPIAKAGFVQSEGTVEDNAQMQTSAIETSSFQSCRGQDIRTSTAAFKRYEVKFQTKKQTNLLDENAARSHDTESTRLNFGEQGQNTVSEVRDNTSKFGHMAKISFVKVEKDAADGYDLGSSSSGVVQSLFQTAGGSDVMVSTEKLRMYDMKLQSDNFDEANAQITSQAHGILVTNSSEGDYTILFERTSSDELVKMAVPVNEYHQIEQVDQTLQVNEHKTTYPTSNELDNINTSNVELPTAKQTFSARIRDKRTFQPPRPRKQSTSPVVPGKAISKPIISVSNKFPIHVYEKWSFSALASCPDAFNKYPFESPIMDITAENAHLVRFDYLGKPNLDSHDGNVGALDLYNYMVSLNFLNPAIGATFRWFINHFRWVVLKCASMERAFVSQLFGKYCAQAQIAYQLNRRCQLELENSQRPILKRVYQKDVHAGNAMVLFVAAVYETHWVLSDGWYGMVAVPDDYLKKHGNNLGGTKLVVWNSTMQNNAEGLHPLEAPINQADEGQHLTQFDRAKDPYIVLHTNSTRRVNWRTKLGEECNQFFLRSLPLKSLKQNGGLVRSIRCVILRSSGLLYLQPKENTQGPRVLSDIVMEKYHAEKTTSCVPFMRLKIACTHGLVSRASNHSSVAVMTIWRPNEETQIICKEGMEIFATSLVVSWKLHELSLSSSKHSTFAPLETSSLPEAHSFVGYERRSCLRVCDVQEMLGQEVDICVYLVLVTNEFAFATDQSLKLLSIKLPHYGIKDWKMTSVLCIRNLFVSHFDERLGILDCSMTDSSSVIKSPTKNSYFFEAHDALKTVMATKTASLDTLVDYITSSILHVTKSNSPHAESDDVIVLVGHPMHIYPLPPPGLDNAVAILYIDEGSQSVEVLLTSSLMAQVKEMLPTTTWTQVIRVEARVICDDAMTNSCRSWEAFGSYRLVATKIGTIATSDHIQALLKNLN</sequence>
<evidence type="ECO:0000256" key="5">
    <source>
        <dbReference type="ARBA" id="ARBA00023204"/>
    </source>
</evidence>
<dbReference type="InterPro" id="IPR036315">
    <property type="entry name" value="BRCA2_hlx_sf"/>
</dbReference>
<accession>A0A6G0WB28</accession>